<gene>
    <name evidence="1" type="ORF">GAK30_01546</name>
</gene>
<evidence type="ECO:0000313" key="1">
    <source>
        <dbReference type="EMBL" id="KAF1021857.1"/>
    </source>
</evidence>
<evidence type="ECO:0000313" key="2">
    <source>
        <dbReference type="Proteomes" id="UP000461670"/>
    </source>
</evidence>
<dbReference type="SUPFAM" id="SSF52309">
    <property type="entry name" value="N-(deoxy)ribosyltransferase-like"/>
    <property type="match status" value="1"/>
</dbReference>
<dbReference type="EMBL" id="WNDQ01000017">
    <property type="protein sequence ID" value="KAF1021857.1"/>
    <property type="molecule type" value="Genomic_DNA"/>
</dbReference>
<dbReference type="Pfam" id="PF14359">
    <property type="entry name" value="DUF4406"/>
    <property type="match status" value="1"/>
</dbReference>
<sequence>MTRNTPQRIYIAGPMTGLPDLNFPAFHAEAAQLRSLGHTVINPAEINADPTTAWETCMRQDINQLITCDRIHMLPGWTASRGAKLEHHIAKALGMLVTLAENAEGALPAVMYFGGRQPGKATALAQAGSQPSADPCPGRCNSPAPAAMTKVSRADILRQAIELCAGIAHHHQRQQAMNLDRFGKATTVSAGHGQKYFGAARCVEALRMLEKEQA</sequence>
<dbReference type="Gene3D" id="3.40.50.10400">
    <property type="entry name" value="Hypothetical protein PA1492"/>
    <property type="match status" value="1"/>
</dbReference>
<name>A0A7V8FPP0_9BURK</name>
<dbReference type="InterPro" id="IPR025518">
    <property type="entry name" value="DUF4406"/>
</dbReference>
<dbReference type="AlphaFoldDB" id="A0A7V8FPP0"/>
<comment type="caution">
    <text evidence="1">The sequence shown here is derived from an EMBL/GenBank/DDBJ whole genome shotgun (WGS) entry which is preliminary data.</text>
</comment>
<reference evidence="2" key="1">
    <citation type="journal article" date="2020" name="MBio">
        <title>Horizontal gene transfer to a defensive symbiont with a reduced genome amongst a multipartite beetle microbiome.</title>
        <authorList>
            <person name="Waterworth S.C."/>
            <person name="Florez L.V."/>
            <person name="Rees E.R."/>
            <person name="Hertweck C."/>
            <person name="Kaltenpoth M."/>
            <person name="Kwan J.C."/>
        </authorList>
    </citation>
    <scope>NUCLEOTIDE SEQUENCE [LARGE SCALE GENOMIC DNA]</scope>
</reference>
<organism evidence="1 2">
    <name type="scientific">Paracidovorax wautersii</name>
    <dbReference type="NCBI Taxonomy" id="1177982"/>
    <lineage>
        <taxon>Bacteria</taxon>
        <taxon>Pseudomonadati</taxon>
        <taxon>Pseudomonadota</taxon>
        <taxon>Betaproteobacteria</taxon>
        <taxon>Burkholderiales</taxon>
        <taxon>Comamonadaceae</taxon>
        <taxon>Paracidovorax</taxon>
    </lineage>
</organism>
<proteinExistence type="predicted"/>
<evidence type="ECO:0008006" key="3">
    <source>
        <dbReference type="Google" id="ProtNLM"/>
    </source>
</evidence>
<dbReference type="Proteomes" id="UP000461670">
    <property type="component" value="Unassembled WGS sequence"/>
</dbReference>
<accession>A0A7V8FPP0</accession>
<protein>
    <recommendedName>
        <fullName evidence="3">Nucleoside 2-deoxyribosyltransferase</fullName>
    </recommendedName>
</protein>